<feature type="region of interest" description="Disordered" evidence="1">
    <location>
        <begin position="71"/>
        <end position="98"/>
    </location>
</feature>
<dbReference type="AlphaFoldDB" id="A0A0C2S350"/>
<dbReference type="EMBL" id="KN818384">
    <property type="protein sequence ID" value="KIL57060.1"/>
    <property type="molecule type" value="Genomic_DNA"/>
</dbReference>
<evidence type="ECO:0000256" key="1">
    <source>
        <dbReference type="SAM" id="MobiDB-lite"/>
    </source>
</evidence>
<dbReference type="GO" id="GO:0005737">
    <property type="term" value="C:cytoplasm"/>
    <property type="evidence" value="ECO:0007669"/>
    <property type="project" value="InterPro"/>
</dbReference>
<dbReference type="InterPro" id="IPR027267">
    <property type="entry name" value="AH/BAR_dom_sf"/>
</dbReference>
<evidence type="ECO:0000313" key="4">
    <source>
        <dbReference type="Proteomes" id="UP000054549"/>
    </source>
</evidence>
<protein>
    <recommendedName>
        <fullName evidence="2">BAR domain-containing protein</fullName>
    </recommendedName>
</protein>
<gene>
    <name evidence="3" type="ORF">M378DRAFT_421923</name>
</gene>
<accession>A0A0C2S350</accession>
<dbReference type="Gene3D" id="1.20.1270.60">
    <property type="entry name" value="Arfaptin homology (AH) domain/BAR domain"/>
    <property type="match status" value="1"/>
</dbReference>
<sequence>MIVHGEEYYDDSVLARSIPLQDCITTRGFCVNGEDVPDVVDLLSRFEEEIKEHDAMRKKLENRRLSYDAALAKTEKSKNSKKEKERREAEEELERTQYSYEKSMEDVRAHMHPIQENKALRHWELTSLLDAEINYVQQYPRRSYGCQI</sequence>
<dbReference type="SUPFAM" id="SSF103657">
    <property type="entry name" value="BAR/IMD domain-like"/>
    <property type="match status" value="1"/>
</dbReference>
<evidence type="ECO:0000313" key="3">
    <source>
        <dbReference type="EMBL" id="KIL57060.1"/>
    </source>
</evidence>
<keyword evidence="4" id="KW-1185">Reference proteome</keyword>
<dbReference type="Pfam" id="PF03114">
    <property type="entry name" value="BAR"/>
    <property type="match status" value="1"/>
</dbReference>
<reference evidence="3 4" key="1">
    <citation type="submission" date="2014-04" db="EMBL/GenBank/DDBJ databases">
        <title>Evolutionary Origins and Diversification of the Mycorrhizal Mutualists.</title>
        <authorList>
            <consortium name="DOE Joint Genome Institute"/>
            <consortium name="Mycorrhizal Genomics Consortium"/>
            <person name="Kohler A."/>
            <person name="Kuo A."/>
            <person name="Nagy L.G."/>
            <person name="Floudas D."/>
            <person name="Copeland A."/>
            <person name="Barry K.W."/>
            <person name="Cichocki N."/>
            <person name="Veneault-Fourrey C."/>
            <person name="LaButti K."/>
            <person name="Lindquist E.A."/>
            <person name="Lipzen A."/>
            <person name="Lundell T."/>
            <person name="Morin E."/>
            <person name="Murat C."/>
            <person name="Riley R."/>
            <person name="Ohm R."/>
            <person name="Sun H."/>
            <person name="Tunlid A."/>
            <person name="Henrissat B."/>
            <person name="Grigoriev I.V."/>
            <person name="Hibbett D.S."/>
            <person name="Martin F."/>
        </authorList>
    </citation>
    <scope>NUCLEOTIDE SEQUENCE [LARGE SCALE GENOMIC DNA]</scope>
    <source>
        <strain evidence="3 4">Koide BX008</strain>
    </source>
</reference>
<dbReference type="OrthoDB" id="10263741at2759"/>
<name>A0A0C2S350_AMAMK</name>
<proteinExistence type="predicted"/>
<feature type="domain" description="BAR" evidence="2">
    <location>
        <begin position="39"/>
        <end position="139"/>
    </location>
</feature>
<dbReference type="InParanoid" id="A0A0C2S350"/>
<dbReference type="HOGENOM" id="CLU_1758338_0_0_1"/>
<dbReference type="Proteomes" id="UP000054549">
    <property type="component" value="Unassembled WGS sequence"/>
</dbReference>
<evidence type="ECO:0000259" key="2">
    <source>
        <dbReference type="Pfam" id="PF03114"/>
    </source>
</evidence>
<feature type="compositionally biased region" description="Basic and acidic residues" evidence="1">
    <location>
        <begin position="73"/>
        <end position="89"/>
    </location>
</feature>
<organism evidence="3 4">
    <name type="scientific">Amanita muscaria (strain Koide BX008)</name>
    <dbReference type="NCBI Taxonomy" id="946122"/>
    <lineage>
        <taxon>Eukaryota</taxon>
        <taxon>Fungi</taxon>
        <taxon>Dikarya</taxon>
        <taxon>Basidiomycota</taxon>
        <taxon>Agaricomycotina</taxon>
        <taxon>Agaricomycetes</taxon>
        <taxon>Agaricomycetidae</taxon>
        <taxon>Agaricales</taxon>
        <taxon>Pluteineae</taxon>
        <taxon>Amanitaceae</taxon>
        <taxon>Amanita</taxon>
    </lineage>
</organism>
<dbReference type="STRING" id="946122.A0A0C2S350"/>
<dbReference type="InterPro" id="IPR004148">
    <property type="entry name" value="BAR_dom"/>
</dbReference>